<name>A0AAW1JDH9_POPJA</name>
<feature type="compositionally biased region" description="Basic and acidic residues" evidence="1">
    <location>
        <begin position="75"/>
        <end position="85"/>
    </location>
</feature>
<evidence type="ECO:0000313" key="3">
    <source>
        <dbReference type="Proteomes" id="UP001458880"/>
    </source>
</evidence>
<feature type="compositionally biased region" description="Basic and acidic residues" evidence="1">
    <location>
        <begin position="100"/>
        <end position="109"/>
    </location>
</feature>
<reference evidence="2 3" key="1">
    <citation type="journal article" date="2024" name="BMC Genomics">
        <title>De novo assembly and annotation of Popillia japonica's genome with initial clues to its potential as an invasive pest.</title>
        <authorList>
            <person name="Cucini C."/>
            <person name="Boschi S."/>
            <person name="Funari R."/>
            <person name="Cardaioli E."/>
            <person name="Iannotti N."/>
            <person name="Marturano G."/>
            <person name="Paoli F."/>
            <person name="Bruttini M."/>
            <person name="Carapelli A."/>
            <person name="Frati F."/>
            <person name="Nardi F."/>
        </authorList>
    </citation>
    <scope>NUCLEOTIDE SEQUENCE [LARGE SCALE GENOMIC DNA]</scope>
    <source>
        <strain evidence="2">DMR45628</strain>
    </source>
</reference>
<dbReference type="AlphaFoldDB" id="A0AAW1JDH9"/>
<proteinExistence type="predicted"/>
<accession>A0AAW1JDH9</accession>
<sequence>MVKGLKDIEFVEKNIKTVPYKTLIILYKIIFEDESDSQSFGVAGLVSVCNLLHLDYVGTLEESAEKIMGALPDVDSLRKENKKDGDEEGEGDDNEEDDHDEQKERKDDE</sequence>
<comment type="caution">
    <text evidence="2">The sequence shown here is derived from an EMBL/GenBank/DDBJ whole genome shotgun (WGS) entry which is preliminary data.</text>
</comment>
<protein>
    <submittedName>
        <fullName evidence="2">Uncharacterized protein</fullName>
    </submittedName>
</protein>
<feature type="region of interest" description="Disordered" evidence="1">
    <location>
        <begin position="71"/>
        <end position="109"/>
    </location>
</feature>
<evidence type="ECO:0000313" key="2">
    <source>
        <dbReference type="EMBL" id="KAK9701340.1"/>
    </source>
</evidence>
<feature type="compositionally biased region" description="Acidic residues" evidence="1">
    <location>
        <begin position="86"/>
        <end position="99"/>
    </location>
</feature>
<organism evidence="2 3">
    <name type="scientific">Popillia japonica</name>
    <name type="common">Japanese beetle</name>
    <dbReference type="NCBI Taxonomy" id="7064"/>
    <lineage>
        <taxon>Eukaryota</taxon>
        <taxon>Metazoa</taxon>
        <taxon>Ecdysozoa</taxon>
        <taxon>Arthropoda</taxon>
        <taxon>Hexapoda</taxon>
        <taxon>Insecta</taxon>
        <taxon>Pterygota</taxon>
        <taxon>Neoptera</taxon>
        <taxon>Endopterygota</taxon>
        <taxon>Coleoptera</taxon>
        <taxon>Polyphaga</taxon>
        <taxon>Scarabaeiformia</taxon>
        <taxon>Scarabaeidae</taxon>
        <taxon>Rutelinae</taxon>
        <taxon>Popillia</taxon>
    </lineage>
</organism>
<dbReference type="EMBL" id="JASPKY010000416">
    <property type="protein sequence ID" value="KAK9701340.1"/>
    <property type="molecule type" value="Genomic_DNA"/>
</dbReference>
<gene>
    <name evidence="2" type="ORF">QE152_g30681</name>
</gene>
<keyword evidence="3" id="KW-1185">Reference proteome</keyword>
<dbReference type="Proteomes" id="UP001458880">
    <property type="component" value="Unassembled WGS sequence"/>
</dbReference>
<evidence type="ECO:0000256" key="1">
    <source>
        <dbReference type="SAM" id="MobiDB-lite"/>
    </source>
</evidence>